<protein>
    <submittedName>
        <fullName evidence="5">GntR family transcriptional regulator</fullName>
    </submittedName>
</protein>
<dbReference type="SUPFAM" id="SSF46785">
    <property type="entry name" value="Winged helix' DNA-binding domain"/>
    <property type="match status" value="1"/>
</dbReference>
<evidence type="ECO:0000256" key="1">
    <source>
        <dbReference type="ARBA" id="ARBA00023015"/>
    </source>
</evidence>
<gene>
    <name evidence="5" type="ORF">EBO34_05700</name>
</gene>
<comment type="caution">
    <text evidence="5">The sequence shown here is derived from an EMBL/GenBank/DDBJ whole genome shotgun (WGS) entry which is preliminary data.</text>
</comment>
<dbReference type="EMBL" id="RHIB01000001">
    <property type="protein sequence ID" value="RNA69432.1"/>
    <property type="molecule type" value="Genomic_DNA"/>
</dbReference>
<keyword evidence="1" id="KW-0805">Transcription regulation</keyword>
<dbReference type="InterPro" id="IPR036388">
    <property type="entry name" value="WH-like_DNA-bd_sf"/>
</dbReference>
<dbReference type="GO" id="GO:0003677">
    <property type="term" value="F:DNA binding"/>
    <property type="evidence" value="ECO:0007669"/>
    <property type="project" value="UniProtKB-KW"/>
</dbReference>
<keyword evidence="2" id="KW-0238">DNA-binding</keyword>
<dbReference type="InterPro" id="IPR036390">
    <property type="entry name" value="WH_DNA-bd_sf"/>
</dbReference>
<evidence type="ECO:0000256" key="3">
    <source>
        <dbReference type="ARBA" id="ARBA00023163"/>
    </source>
</evidence>
<keyword evidence="6" id="KW-1185">Reference proteome</keyword>
<dbReference type="PROSITE" id="PS50949">
    <property type="entry name" value="HTH_GNTR"/>
    <property type="match status" value="1"/>
</dbReference>
<dbReference type="Proteomes" id="UP000278746">
    <property type="component" value="Unassembled WGS sequence"/>
</dbReference>
<evidence type="ECO:0000313" key="5">
    <source>
        <dbReference type="EMBL" id="RNA69432.1"/>
    </source>
</evidence>
<dbReference type="Pfam" id="PF00392">
    <property type="entry name" value="GntR"/>
    <property type="match status" value="1"/>
</dbReference>
<evidence type="ECO:0000313" key="6">
    <source>
        <dbReference type="Proteomes" id="UP000278746"/>
    </source>
</evidence>
<dbReference type="OrthoDB" id="362473at2"/>
<dbReference type="InterPro" id="IPR000524">
    <property type="entry name" value="Tscrpt_reg_HTH_GntR"/>
</dbReference>
<proteinExistence type="predicted"/>
<feature type="domain" description="HTH gntR-type" evidence="4">
    <location>
        <begin position="9"/>
        <end position="77"/>
    </location>
</feature>
<keyword evidence="3" id="KW-0804">Transcription</keyword>
<dbReference type="PANTHER" id="PTHR38445">
    <property type="entry name" value="HTH-TYPE TRANSCRIPTIONAL REPRESSOR YTRA"/>
    <property type="match status" value="1"/>
</dbReference>
<name>A0A3M7TX05_9BACI</name>
<sequence>MTLSFDHNRPIYIQVMEHVYGQVCRGELNPGDKLPSVREMAVSAGVNPNTISRTYMEMEREKVVETKRGQGTFVTKEQSVIDELKESAATKETERFVDALTQYGYTEKEVLTLLHEYLNQRGEAHDHEKG</sequence>
<dbReference type="PANTHER" id="PTHR38445:SF6">
    <property type="entry name" value="GNTR-FAMILY TRANSCRIPTIONAL REGULATOR"/>
    <property type="match status" value="1"/>
</dbReference>
<dbReference type="SMART" id="SM00345">
    <property type="entry name" value="HTH_GNTR"/>
    <property type="match status" value="1"/>
</dbReference>
<dbReference type="Gene3D" id="1.10.10.10">
    <property type="entry name" value="Winged helix-like DNA-binding domain superfamily/Winged helix DNA-binding domain"/>
    <property type="match status" value="1"/>
</dbReference>
<evidence type="ECO:0000259" key="4">
    <source>
        <dbReference type="PROSITE" id="PS50949"/>
    </source>
</evidence>
<evidence type="ECO:0000256" key="2">
    <source>
        <dbReference type="ARBA" id="ARBA00023125"/>
    </source>
</evidence>
<dbReference type="CDD" id="cd07377">
    <property type="entry name" value="WHTH_GntR"/>
    <property type="match status" value="1"/>
</dbReference>
<dbReference type="RefSeq" id="WP_122896952.1">
    <property type="nucleotide sequence ID" value="NZ_RHIB01000001.1"/>
</dbReference>
<accession>A0A3M7TX05</accession>
<dbReference type="AlphaFoldDB" id="A0A3M7TX05"/>
<reference evidence="5 6" key="1">
    <citation type="submission" date="2018-10" db="EMBL/GenBank/DDBJ databases">
        <title>Bacillus Keqinensis sp. nov., a moderately halophilic bacterium isolated from a saline-alkaline lake.</title>
        <authorList>
            <person name="Wang H."/>
        </authorList>
    </citation>
    <scope>NUCLEOTIDE SEQUENCE [LARGE SCALE GENOMIC DNA]</scope>
    <source>
        <strain evidence="5 6">KQ-3</strain>
    </source>
</reference>
<dbReference type="GO" id="GO:0003700">
    <property type="term" value="F:DNA-binding transcription factor activity"/>
    <property type="evidence" value="ECO:0007669"/>
    <property type="project" value="InterPro"/>
</dbReference>
<organism evidence="5 6">
    <name type="scientific">Alteribacter keqinensis</name>
    <dbReference type="NCBI Taxonomy" id="2483800"/>
    <lineage>
        <taxon>Bacteria</taxon>
        <taxon>Bacillati</taxon>
        <taxon>Bacillota</taxon>
        <taxon>Bacilli</taxon>
        <taxon>Bacillales</taxon>
        <taxon>Bacillaceae</taxon>
        <taxon>Alteribacter</taxon>
    </lineage>
</organism>